<feature type="domain" description="MHYT" evidence="3">
    <location>
        <begin position="1"/>
        <end position="178"/>
    </location>
</feature>
<dbReference type="RefSeq" id="WP_375732983.1">
    <property type="nucleotide sequence ID" value="NZ_JBCGDC010000006.1"/>
</dbReference>
<feature type="transmembrane region" description="Helical" evidence="1">
    <location>
        <begin position="88"/>
        <end position="112"/>
    </location>
</feature>
<feature type="compositionally biased region" description="Low complexity" evidence="2">
    <location>
        <begin position="238"/>
        <end position="248"/>
    </location>
</feature>
<feature type="transmembrane region" description="Helical" evidence="1">
    <location>
        <begin position="186"/>
        <end position="214"/>
    </location>
</feature>
<organism evidence="4 5">
    <name type="scientific">Polymorphospora lycopeni</name>
    <dbReference type="NCBI Taxonomy" id="3140240"/>
    <lineage>
        <taxon>Bacteria</taxon>
        <taxon>Bacillati</taxon>
        <taxon>Actinomycetota</taxon>
        <taxon>Actinomycetes</taxon>
        <taxon>Micromonosporales</taxon>
        <taxon>Micromonosporaceae</taxon>
        <taxon>Polymorphospora</taxon>
    </lineage>
</organism>
<evidence type="ECO:0000313" key="5">
    <source>
        <dbReference type="Proteomes" id="UP001582793"/>
    </source>
</evidence>
<keyword evidence="1" id="KW-1133">Transmembrane helix</keyword>
<feature type="transmembrane region" description="Helical" evidence="1">
    <location>
        <begin position="124"/>
        <end position="145"/>
    </location>
</feature>
<dbReference type="EMBL" id="JBCGDC010000006">
    <property type="protein sequence ID" value="MFB6392168.1"/>
    <property type="molecule type" value="Genomic_DNA"/>
</dbReference>
<gene>
    <name evidence="4" type="ORF">AAFH96_03485</name>
</gene>
<keyword evidence="1" id="KW-0812">Transmembrane</keyword>
<feature type="region of interest" description="Disordered" evidence="2">
    <location>
        <begin position="238"/>
        <end position="262"/>
    </location>
</feature>
<reference evidence="4 5" key="1">
    <citation type="submission" date="2024-04" db="EMBL/GenBank/DDBJ databases">
        <title>Polymorphospora sp. isolated from Baiyangdian Lake in Xiong'an New Area.</title>
        <authorList>
            <person name="Zhang X."/>
            <person name="Liu J."/>
        </authorList>
    </citation>
    <scope>NUCLEOTIDE SEQUENCE [LARGE SCALE GENOMIC DNA]</scope>
    <source>
        <strain evidence="4 5">2-325</strain>
    </source>
</reference>
<keyword evidence="5" id="KW-1185">Reference proteome</keyword>
<evidence type="ECO:0000259" key="3">
    <source>
        <dbReference type="PROSITE" id="PS50924"/>
    </source>
</evidence>
<dbReference type="Pfam" id="PF03707">
    <property type="entry name" value="MHYT"/>
    <property type="match status" value="3"/>
</dbReference>
<feature type="transmembrane region" description="Helical" evidence="1">
    <location>
        <begin position="151"/>
        <end position="174"/>
    </location>
</feature>
<dbReference type="PANTHER" id="PTHR35152">
    <property type="entry name" value="DOMAIN SIGNALLING PROTEIN, PUTATIVE (AFU_ORTHOLOGUE AFUA_5G11310)-RELATED"/>
    <property type="match status" value="1"/>
</dbReference>
<keyword evidence="1" id="KW-0472">Membrane</keyword>
<comment type="caution">
    <text evidence="4">The sequence shown here is derived from an EMBL/GenBank/DDBJ whole genome shotgun (WGS) entry which is preliminary data.</text>
</comment>
<evidence type="ECO:0000256" key="2">
    <source>
        <dbReference type="SAM" id="MobiDB-lite"/>
    </source>
</evidence>
<evidence type="ECO:0000313" key="4">
    <source>
        <dbReference type="EMBL" id="MFB6392168.1"/>
    </source>
</evidence>
<name>A0ABV5CJI9_9ACTN</name>
<dbReference type="Proteomes" id="UP001582793">
    <property type="component" value="Unassembled WGS sequence"/>
</dbReference>
<feature type="transmembrane region" description="Helical" evidence="1">
    <location>
        <begin position="60"/>
        <end position="82"/>
    </location>
</feature>
<protein>
    <submittedName>
        <fullName evidence="4">MHYT domain-containing protein</fullName>
    </submittedName>
</protein>
<dbReference type="InterPro" id="IPR005330">
    <property type="entry name" value="MHYT_dom"/>
</dbReference>
<evidence type="ECO:0000256" key="1">
    <source>
        <dbReference type="PROSITE-ProRule" id="PRU00244"/>
    </source>
</evidence>
<proteinExistence type="predicted"/>
<sequence length="262" mass="27279">MGAMLGLVCTVRLRDAPTTGRRTWWLVLAAWGIGGTSIWTMHFMAMLGFRVSGTQIRYDIGLTVASAVLAIVFVAIGLFIVGLGRPTAVKIVTGGVLTGLGVAAMHYTGMAAMRLNGRIEYDPLLVGVSVGIAIAAATVALWMAVRVRRPAVIVVSALVMGLAVNGMHFTGMFSMSAHLHGTPSRLGGVTAATLIVPIVFAVIVVAVGLAYALVAASTDEDRAGLAFLEAQIADRDTAAAPAPTPARTGLRVTDAGRFNRPR</sequence>
<dbReference type="PANTHER" id="PTHR35152:SF1">
    <property type="entry name" value="DOMAIN SIGNALLING PROTEIN, PUTATIVE (AFU_ORTHOLOGUE AFUA_5G11310)-RELATED"/>
    <property type="match status" value="1"/>
</dbReference>
<feature type="transmembrane region" description="Helical" evidence="1">
    <location>
        <begin position="24"/>
        <end position="48"/>
    </location>
</feature>
<dbReference type="PROSITE" id="PS50924">
    <property type="entry name" value="MHYT"/>
    <property type="match status" value="1"/>
</dbReference>
<accession>A0ABV5CJI9</accession>